<evidence type="ECO:0000256" key="6">
    <source>
        <dbReference type="ARBA" id="ARBA00023002"/>
    </source>
</evidence>
<evidence type="ECO:0000256" key="3">
    <source>
        <dbReference type="ARBA" id="ARBA00012856"/>
    </source>
</evidence>
<comment type="pathway">
    <text evidence="1 8">Cofactor biosynthesis; tetrahydrofolate biosynthesis; 5,6,7,8-tetrahydrofolate from 7,8-dihydrofolate: step 1/1.</text>
</comment>
<evidence type="ECO:0000256" key="7">
    <source>
        <dbReference type="ARBA" id="ARBA00025067"/>
    </source>
</evidence>
<dbReference type="GO" id="GO:0046655">
    <property type="term" value="P:folic acid metabolic process"/>
    <property type="evidence" value="ECO:0007669"/>
    <property type="project" value="TreeGrafter"/>
</dbReference>
<dbReference type="InterPro" id="IPR001796">
    <property type="entry name" value="DHFR_dom"/>
</dbReference>
<dbReference type="RefSeq" id="WP_264847343.1">
    <property type="nucleotide sequence ID" value="NZ_BPMA01000052.1"/>
</dbReference>
<evidence type="ECO:0000256" key="4">
    <source>
        <dbReference type="ARBA" id="ARBA00022563"/>
    </source>
</evidence>
<evidence type="ECO:0000256" key="1">
    <source>
        <dbReference type="ARBA" id="ARBA00004903"/>
    </source>
</evidence>
<protein>
    <recommendedName>
        <fullName evidence="3 8">Dihydrofolate reductase</fullName>
        <ecNumber evidence="3 8">1.5.1.3</ecNumber>
    </recommendedName>
</protein>
<evidence type="ECO:0000256" key="8">
    <source>
        <dbReference type="PIRNR" id="PIRNR000194"/>
    </source>
</evidence>
<dbReference type="PANTHER" id="PTHR48069">
    <property type="entry name" value="DIHYDROFOLATE REDUCTASE"/>
    <property type="match status" value="1"/>
</dbReference>
<comment type="caution">
    <text evidence="10">The sequence shown here is derived from an EMBL/GenBank/DDBJ whole genome shotgun (WGS) entry which is preliminary data.</text>
</comment>
<evidence type="ECO:0000256" key="2">
    <source>
        <dbReference type="ARBA" id="ARBA00009539"/>
    </source>
</evidence>
<dbReference type="GO" id="GO:0004146">
    <property type="term" value="F:dihydrofolate reductase activity"/>
    <property type="evidence" value="ECO:0007669"/>
    <property type="project" value="UniProtKB-EC"/>
</dbReference>
<evidence type="ECO:0000313" key="13">
    <source>
        <dbReference type="Proteomes" id="UP001208692"/>
    </source>
</evidence>
<dbReference type="PANTHER" id="PTHR48069:SF3">
    <property type="entry name" value="DIHYDROFOLATE REDUCTASE"/>
    <property type="match status" value="1"/>
</dbReference>
<evidence type="ECO:0000256" key="5">
    <source>
        <dbReference type="ARBA" id="ARBA00022857"/>
    </source>
</evidence>
<organism evidence="10 12">
    <name type="scientific">Capnocytophaga catalasegens</name>
    <dbReference type="NCBI Taxonomy" id="1004260"/>
    <lineage>
        <taxon>Bacteria</taxon>
        <taxon>Pseudomonadati</taxon>
        <taxon>Bacteroidota</taxon>
        <taxon>Flavobacteriia</taxon>
        <taxon>Flavobacteriales</taxon>
        <taxon>Flavobacteriaceae</taxon>
        <taxon>Capnocytophaga</taxon>
    </lineage>
</organism>
<dbReference type="GO" id="GO:0046654">
    <property type="term" value="P:tetrahydrofolate biosynthetic process"/>
    <property type="evidence" value="ECO:0007669"/>
    <property type="project" value="InterPro"/>
</dbReference>
<proteinExistence type="inferred from homology"/>
<keyword evidence="4 8" id="KW-0554">One-carbon metabolism</keyword>
<evidence type="ECO:0000313" key="12">
    <source>
        <dbReference type="Proteomes" id="UP001207736"/>
    </source>
</evidence>
<dbReference type="Proteomes" id="UP001208692">
    <property type="component" value="Unassembled WGS sequence"/>
</dbReference>
<comment type="function">
    <text evidence="7 8">Key enzyme in folate metabolism. Catalyzes an essential reaction for de novo glycine and purine synthesis, and for DNA precursor synthesis.</text>
</comment>
<reference evidence="10 13" key="1">
    <citation type="submission" date="2021-11" db="EMBL/GenBank/DDBJ databases">
        <title>Draft genome sequence of Capnocytophaga sp. strain KC07075 isolated from cat oral cavity.</title>
        <authorList>
            <person name="Suzuki M."/>
            <person name="Imaoka K."/>
            <person name="Kimura M."/>
            <person name="Morikawa S."/>
            <person name="Maeda K."/>
        </authorList>
    </citation>
    <scope>NUCLEOTIDE SEQUENCE</scope>
    <source>
        <strain evidence="10">KC07075</strain>
        <strain evidence="11 13">KC07079</strain>
    </source>
</reference>
<dbReference type="FunFam" id="3.40.430.10:FF:000001">
    <property type="entry name" value="Dihydrofolate reductase"/>
    <property type="match status" value="1"/>
</dbReference>
<dbReference type="EMBL" id="BQKB01000043">
    <property type="protein sequence ID" value="GJM53628.1"/>
    <property type="molecule type" value="Genomic_DNA"/>
</dbReference>
<dbReference type="AlphaFoldDB" id="A0AAV5AQ90"/>
<dbReference type="PIRSF" id="PIRSF000194">
    <property type="entry name" value="DHFR"/>
    <property type="match status" value="1"/>
</dbReference>
<sequence length="163" mass="18889">MLTLIAAIGQNNSLGKNNQLLWHLPNDFKRFKTLTLGHNIIMGRKTFESLPKLLPNRKHIIISKQVDYTPAQCIVVSSVEEALAQAKKDDENPFVIGGGIIYSLMLPLAKRLEITQVHHNFDADTFFPEIDLNQWDLAYYEPHYKDDKHAFDYTFKTYIRKQK</sequence>
<keyword evidence="13" id="KW-1185">Reference proteome</keyword>
<dbReference type="EC" id="1.5.1.3" evidence="3 8"/>
<name>A0AAV5AQ90_9FLAO</name>
<dbReference type="Proteomes" id="UP001207736">
    <property type="component" value="Unassembled WGS sequence"/>
</dbReference>
<dbReference type="Pfam" id="PF00186">
    <property type="entry name" value="DHFR_1"/>
    <property type="match status" value="1"/>
</dbReference>
<feature type="domain" description="DHFR" evidence="9">
    <location>
        <begin position="1"/>
        <end position="160"/>
    </location>
</feature>
<dbReference type="InterPro" id="IPR012259">
    <property type="entry name" value="DHFR"/>
</dbReference>
<dbReference type="GO" id="GO:0070401">
    <property type="term" value="F:NADP+ binding"/>
    <property type="evidence" value="ECO:0007669"/>
    <property type="project" value="UniProtKB-ARBA"/>
</dbReference>
<keyword evidence="5 8" id="KW-0521">NADP</keyword>
<comment type="catalytic activity">
    <reaction evidence="8">
        <text>(6S)-5,6,7,8-tetrahydrofolate + NADP(+) = 7,8-dihydrofolate + NADPH + H(+)</text>
        <dbReference type="Rhea" id="RHEA:15009"/>
        <dbReference type="ChEBI" id="CHEBI:15378"/>
        <dbReference type="ChEBI" id="CHEBI:57451"/>
        <dbReference type="ChEBI" id="CHEBI:57453"/>
        <dbReference type="ChEBI" id="CHEBI:57783"/>
        <dbReference type="ChEBI" id="CHEBI:58349"/>
        <dbReference type="EC" id="1.5.1.3"/>
    </reaction>
</comment>
<dbReference type="GO" id="GO:0006730">
    <property type="term" value="P:one-carbon metabolic process"/>
    <property type="evidence" value="ECO:0007669"/>
    <property type="project" value="UniProtKB-KW"/>
</dbReference>
<evidence type="ECO:0000259" key="9">
    <source>
        <dbReference type="PROSITE" id="PS51330"/>
    </source>
</evidence>
<dbReference type="CDD" id="cd00209">
    <property type="entry name" value="DHFR"/>
    <property type="match status" value="1"/>
</dbReference>
<evidence type="ECO:0000313" key="10">
    <source>
        <dbReference type="EMBL" id="GJM49466.1"/>
    </source>
</evidence>
<evidence type="ECO:0000313" key="11">
    <source>
        <dbReference type="EMBL" id="GJM53628.1"/>
    </source>
</evidence>
<gene>
    <name evidence="10" type="primary">dfrA</name>
    <name evidence="10" type="ORF">RCZ15_04410</name>
    <name evidence="11" type="ORF">RCZ16_19440</name>
</gene>
<dbReference type="InterPro" id="IPR024072">
    <property type="entry name" value="DHFR-like_dom_sf"/>
</dbReference>
<comment type="similarity">
    <text evidence="2 8">Belongs to the dihydrofolate reductase family.</text>
</comment>
<dbReference type="SUPFAM" id="SSF53597">
    <property type="entry name" value="Dihydrofolate reductase-like"/>
    <property type="match status" value="1"/>
</dbReference>
<dbReference type="EMBL" id="BQKA01000007">
    <property type="protein sequence ID" value="GJM49466.1"/>
    <property type="molecule type" value="Genomic_DNA"/>
</dbReference>
<dbReference type="PROSITE" id="PS51330">
    <property type="entry name" value="DHFR_2"/>
    <property type="match status" value="1"/>
</dbReference>
<accession>A0AAV5AQ90</accession>
<dbReference type="GO" id="GO:0046452">
    <property type="term" value="P:dihydrofolate metabolic process"/>
    <property type="evidence" value="ECO:0007669"/>
    <property type="project" value="TreeGrafter"/>
</dbReference>
<dbReference type="Gene3D" id="3.40.430.10">
    <property type="entry name" value="Dihydrofolate Reductase, subunit A"/>
    <property type="match status" value="1"/>
</dbReference>
<dbReference type="PRINTS" id="PR00070">
    <property type="entry name" value="DHFR"/>
</dbReference>
<dbReference type="GO" id="GO:0005829">
    <property type="term" value="C:cytosol"/>
    <property type="evidence" value="ECO:0007669"/>
    <property type="project" value="TreeGrafter"/>
</dbReference>
<keyword evidence="6 8" id="KW-0560">Oxidoreductase</keyword>